<feature type="compositionally biased region" description="Acidic residues" evidence="2">
    <location>
        <begin position="68"/>
        <end position="77"/>
    </location>
</feature>
<comment type="similarity">
    <text evidence="1">Belongs to the HEATR5 family.</text>
</comment>
<dbReference type="GO" id="GO:0005829">
    <property type="term" value="C:cytosol"/>
    <property type="evidence" value="ECO:0007669"/>
    <property type="project" value="GOC"/>
</dbReference>
<dbReference type="GO" id="GO:0005794">
    <property type="term" value="C:Golgi apparatus"/>
    <property type="evidence" value="ECO:0007669"/>
    <property type="project" value="TreeGrafter"/>
</dbReference>
<accession>A0A8H5CBA5</accession>
<dbReference type="InterPro" id="IPR016024">
    <property type="entry name" value="ARM-type_fold"/>
</dbReference>
<sequence length="3042" mass="330692">MEAARNRQLSSGQTPGTDRALRLQSRPGAQTLLKNAKLLNDPMSSSSLSINAKDYTKKSKGPTRSFDTSDDHDDVSSDDQLNSLAGSSPAKSKKPPKEYRLDADGKEHEVLDWATKSKNLKALNFKKNKSLSSTSRGSTSETPEIIDLEDGGQRSQNRAKEGKMVERMKPNAASLKSSKPKPSAARPRSPPSPEPTPPPTKQRPRPRPKAKAAKESPSEKRRSLSPDSSVEFVKESTWIPAAAPFPMDKSTPRRPSQGMSSRTHAKASQNSKPAAFPLISPQRASSITPPPEVPQDKKRKALAKVGLAGSTSDSDNHSSDDDTPRRKRGNNKKRTKKPAPAQFPMPLKPYGSSSSKTSSVVLKGKRGNVVGTETETEDEGLKAQPFPMATQLGSPSPGPSFKPRKKRDSSGYLSEESSPRKKTRADDIMLDDDGYVEESSFFMPATTDPKTLCPYCDSPLPPTPSPTLLGLLEAIAKKSFPDPRPANPLGRKAPFTTYISLCQRHRFESDILPEAEAKGWPKVIDWKGLARRIQRMKADMQDLIDDDGGEGGPKSKCAAWKEIMQVVKEKGSRAATGVKDQFMNFEKTQPGYYGELGSFIIHQTLYDIFPPASINLTSIHPLGAEEFLQRVLLPEVALRLIIQDRQLAGHTDKGRRQALQILRESSAYGVAMFPADSSHSNSKRSAGGEGGNGREGLSAGETIIMERARKRRKEIEEEDRREEEEEEERKRLEAEKPKLKPRPRPIMKGASSKSLMDVDDVGGKSDGEGQVRADVAAHYDTDPMDTDVVDLVRSQESDMAGASELGRGRKVKARPLAKHTLQKPESNIRSRSPSIMLQDAKNRQSIDTKEKVKEKKVDRSRSRSRTSRASSPVSCVIEVDDSDNEDRHDFKTPKAIKLKAKLQDGDDNPTPRPTKAKAKAQPFPMSTPPPLSSSMDDIPPLERVRLREEAKKKSLLQSQSSKSVGKSVEDPVNWSHSMRSDVLDLSSEGEGEEDSRRLFGPKKSKGLEKEKKAGKGNGKKRGGPTDVGGGATSPAEAEDMSWLMHSSSSQSSSTGERKAGGSRRVMTDNLQSEILGEAGEVYVLQWLDATEKKLSEAPITELKAKQAEIEETLLKIISSPDKYPSPGRAYRRAIGRCFVTLYTRGETRTMFDSLQVLMKLVGDFKVVDKDTSKIAAWSVVGDIMAAYGSQVMSFMAEIAAVTVKTYRNSNSPLLRYQALIALHKSLSTAKRAVSEATIKDILKQMRNGLTDKSLAVQRGVAQVIVTIYSEPDAPHPTLNEVESILQTCTKNLENVDQVTRQSHSQLVGHMLSLTQVERPVPVPESVQKAKKEQGVDEDEPGSAAQAETLKALSTPKEMLLQLSNQLNRYHLARKTRIGVFDFYAALFNKLGATWVENNFSLIVSHLLTEVVMYPRNGLNRYETLLTRKLVSILLRDLIGVRMLSEQGQISAIQELATQYLKRWPAMMPGKVAPASPVLVIVLREVAGLLQQLGNAPPPVQDALAEPLITLLSHPSHTVRVNAAWALRCFCYSTPLRLPKAILTVTEKLQRDLATILTPTAPAEVPSRALGHAYGLAGLVSIIPERPLYVSYDVSAKVLDMSTQLLKRAAEHDLAVAGVEIEVAWTLISALMALGPNFVRPHLPQLLVLWRNALPKPTNKDNVANSTRPVAEWVFLLHVRESALGAILSFLQYNSSTLVTLDVARRIASVLSNALSFANNFVSQNVEDPAELQPQLAPRKGLSIRDREALLRRRVYQCFSSLGFSSITESTQLVLLQSAVSLFASPEGYAGSSVQAAIASSSGSFTSVWHSTDGYAYGVTFNDIADFGGLGLEGQQASSSQDYLNRDSVEAAIETLLRKPLFGACEHDPLSLCQTKITETDYQVNEPPPPGTAVVDAAIELFSRLLPLQDLTATNKIIAQLIESVRSPRLEKNAGRRSAVFINATVAIALSLRVGSTAPRQTRDILGNGQVTSLLSPLLMDAIVDGDLVLRSAGSESIGRLASFSGTNFLTSAIKNLVDQVVSNRNPYGRAGCALAFGSIYSHVGGLAAGALLKTTINVLMSLSNDPHPVVHFWALTALARVINAASLAYGPHVSGTLGLLLKLYLVESHEREGGTLGNSNISGDCPAYPVICQIIDAIINVLGPDIQESVRIRTLILNLVHEFSLEDDEGMRVESIKCIQHFLMFAPEHANVPDLVKKFREYLSSSRRPLKLASINALYQLVQKDALAMSKLGGDRLVEDLFGMLDDDSSVEGVRNVITSWLQQTVIYNPSAWIDLCQRIMARTTATQQVVEAAAAGPAGGLRDDEGESLNVAANSAPTRGRLTSRWRTQLFSLQCLHQICQIVANSGRKEHTNVIVARNLGVPTAGLLYTRVGDLVRMAFTASAAYVTEIRLEGLVVLRDVIQVFASSPDPAYDDALLLEQHQAPITAALTPAFSSDSTPEILASAVHACAIFVGCGVVKDVGRMGRILKLLTSALDQSKDSGMLSLGEAGELSPNASAMLRISTLSAWAQLQVSSVHQSYLQQVVKPYLPVLASLWVASLRDYASIRVDTESLDNSASLDSSYSSLGKEVLLPYFTKSWPRILSAVASIMEAGNPYVLAAMDGRELGPTDKTPAPNPNNKEPTAFFFIVFGLVYEALSTSSEDSSGGAQRQSTVIPALRALKWLVRPEYSGKAILEPTIFDEFTSLSYRLAMTESADVQVYLVEMLSSFAASQRSSIRSTVIKGALPDRIALINAAVTAFTTVASTVTDSQREDIRGVAFLLYTDLLKDEASEIDFVGPTLPALKSLLSLPSVSPGDKETYSQLVHALLSACLHHIDEMSLRAGPIATKKVKNNLLAAVLILTVLPPDAKLGREALEHCCFLISQKLNADDEVSLTAAHCAKTLIAASSAGSPVLRQCVRLLIPGLVQFVAKMTPYVHDNKLTEIQLAAIGEIWKAFATFFSATPDDLKSRSLGVLLPTISLVLSNNPPAQGPVANLSNQTIKQLLAFATVSPAAFKEAAAKLDPPVRELLEQSIRRAVGGGASGPAQPAAKPQISLRSF</sequence>
<feature type="compositionally biased region" description="Basic and acidic residues" evidence="2">
    <location>
        <begin position="212"/>
        <end position="224"/>
    </location>
</feature>
<feature type="compositionally biased region" description="Low complexity" evidence="2">
    <location>
        <begin position="170"/>
        <end position="187"/>
    </location>
</feature>
<dbReference type="PANTHER" id="PTHR21663:SF0">
    <property type="entry name" value="HEAT REPEAT-CONTAINING PROTEIN 5B"/>
    <property type="match status" value="1"/>
</dbReference>
<feature type="compositionally biased region" description="Basic and acidic residues" evidence="2">
    <location>
        <begin position="158"/>
        <end position="169"/>
    </location>
</feature>
<gene>
    <name evidence="4" type="ORF">D9611_012752</name>
</gene>
<feature type="compositionally biased region" description="Basic and acidic residues" evidence="2">
    <location>
        <begin position="761"/>
        <end position="770"/>
    </location>
</feature>
<feature type="region of interest" description="Disordered" evidence="2">
    <location>
        <begin position="1321"/>
        <end position="1342"/>
    </location>
</feature>
<dbReference type="EMBL" id="JAACJK010000012">
    <property type="protein sequence ID" value="KAF5338640.1"/>
    <property type="molecule type" value="Genomic_DNA"/>
</dbReference>
<evidence type="ECO:0000256" key="2">
    <source>
        <dbReference type="SAM" id="MobiDB-lite"/>
    </source>
</evidence>
<feature type="region of interest" description="Disordered" evidence="2">
    <location>
        <begin position="3020"/>
        <end position="3042"/>
    </location>
</feature>
<dbReference type="GO" id="GO:0016020">
    <property type="term" value="C:membrane"/>
    <property type="evidence" value="ECO:0007669"/>
    <property type="project" value="TreeGrafter"/>
</dbReference>
<feature type="compositionally biased region" description="Pro residues" evidence="2">
    <location>
        <begin position="188"/>
        <end position="201"/>
    </location>
</feature>
<feature type="compositionally biased region" description="Polar residues" evidence="2">
    <location>
        <begin position="253"/>
        <end position="272"/>
    </location>
</feature>
<evidence type="ECO:0000313" key="5">
    <source>
        <dbReference type="Proteomes" id="UP000541558"/>
    </source>
</evidence>
<feature type="compositionally biased region" description="Basic and acidic residues" evidence="2">
    <location>
        <begin position="940"/>
        <end position="952"/>
    </location>
</feature>
<dbReference type="InterPro" id="IPR011989">
    <property type="entry name" value="ARM-like"/>
</dbReference>
<dbReference type="SUPFAM" id="SSF48371">
    <property type="entry name" value="ARM repeat"/>
    <property type="match status" value="2"/>
</dbReference>
<feature type="compositionally biased region" description="Acidic residues" evidence="2">
    <location>
        <begin position="716"/>
        <end position="727"/>
    </location>
</feature>
<dbReference type="SMART" id="SM01312">
    <property type="entry name" value="RTC4"/>
    <property type="match status" value="1"/>
</dbReference>
<feature type="compositionally biased region" description="Low complexity" evidence="2">
    <location>
        <begin position="955"/>
        <end position="966"/>
    </location>
</feature>
<dbReference type="GO" id="GO:0042147">
    <property type="term" value="P:retrograde transport, endosome to Golgi"/>
    <property type="evidence" value="ECO:0007669"/>
    <property type="project" value="TreeGrafter"/>
</dbReference>
<evidence type="ECO:0000259" key="3">
    <source>
        <dbReference type="SMART" id="SM01312"/>
    </source>
</evidence>
<keyword evidence="5" id="KW-1185">Reference proteome</keyword>
<feature type="domain" description="Restriction of telomere capping protein 4 C-terminal" evidence="3">
    <location>
        <begin position="543"/>
        <end position="675"/>
    </location>
</feature>
<feature type="compositionally biased region" description="Basic and acidic residues" evidence="2">
    <location>
        <begin position="314"/>
        <end position="324"/>
    </location>
</feature>
<feature type="compositionally biased region" description="Basic residues" evidence="2">
    <location>
        <begin position="808"/>
        <end position="821"/>
    </location>
</feature>
<feature type="compositionally biased region" description="Basic residues" evidence="2">
    <location>
        <begin position="202"/>
        <end position="211"/>
    </location>
</feature>
<reference evidence="4 5" key="1">
    <citation type="journal article" date="2020" name="ISME J.">
        <title>Uncovering the hidden diversity of litter-decomposition mechanisms in mushroom-forming fungi.</title>
        <authorList>
            <person name="Floudas D."/>
            <person name="Bentzer J."/>
            <person name="Ahren D."/>
            <person name="Johansson T."/>
            <person name="Persson P."/>
            <person name="Tunlid A."/>
        </authorList>
    </citation>
    <scope>NUCLEOTIDE SEQUENCE [LARGE SCALE GENOMIC DNA]</scope>
    <source>
        <strain evidence="4 5">CBS 175.51</strain>
    </source>
</reference>
<dbReference type="GO" id="GO:0006897">
    <property type="term" value="P:endocytosis"/>
    <property type="evidence" value="ECO:0007669"/>
    <property type="project" value="TreeGrafter"/>
</dbReference>
<name>A0A8H5CBA5_9AGAR</name>
<dbReference type="Gene3D" id="1.25.10.10">
    <property type="entry name" value="Leucine-rich Repeat Variant"/>
    <property type="match status" value="3"/>
</dbReference>
<feature type="compositionally biased region" description="Low complexity" evidence="2">
    <location>
        <begin position="130"/>
        <end position="142"/>
    </location>
</feature>
<dbReference type="GO" id="GO:0030139">
    <property type="term" value="C:endocytic vesicle"/>
    <property type="evidence" value="ECO:0007669"/>
    <property type="project" value="TreeGrafter"/>
</dbReference>
<feature type="region of interest" description="Disordered" evidence="2">
    <location>
        <begin position="673"/>
        <end position="770"/>
    </location>
</feature>
<feature type="compositionally biased region" description="Basic and acidic residues" evidence="2">
    <location>
        <begin position="840"/>
        <end position="861"/>
    </location>
</feature>
<organism evidence="4 5">
    <name type="scientific">Ephemerocybe angulata</name>
    <dbReference type="NCBI Taxonomy" id="980116"/>
    <lineage>
        <taxon>Eukaryota</taxon>
        <taxon>Fungi</taxon>
        <taxon>Dikarya</taxon>
        <taxon>Basidiomycota</taxon>
        <taxon>Agaricomycotina</taxon>
        <taxon>Agaricomycetes</taxon>
        <taxon>Agaricomycetidae</taxon>
        <taxon>Agaricales</taxon>
        <taxon>Agaricineae</taxon>
        <taxon>Psathyrellaceae</taxon>
        <taxon>Ephemerocybe</taxon>
    </lineage>
</organism>
<feature type="compositionally biased region" description="Basic and acidic residues" evidence="2">
    <location>
        <begin position="95"/>
        <end position="111"/>
    </location>
</feature>
<dbReference type="GO" id="GO:0008104">
    <property type="term" value="P:intracellular protein localization"/>
    <property type="evidence" value="ECO:0007669"/>
    <property type="project" value="TreeGrafter"/>
</dbReference>
<feature type="region of interest" description="Disordered" evidence="2">
    <location>
        <begin position="1044"/>
        <end position="1063"/>
    </location>
</feature>
<dbReference type="PANTHER" id="PTHR21663">
    <property type="entry name" value="HYPOTHETICAL HEAT DOMAIN-CONTAINING"/>
    <property type="match status" value="1"/>
</dbReference>
<dbReference type="Pfam" id="PF20210">
    <property type="entry name" value="Laa1_Sip1_HTR5"/>
    <property type="match status" value="1"/>
</dbReference>
<dbReference type="InterPro" id="IPR040108">
    <property type="entry name" value="Laa1/Sip1/HEATR5"/>
</dbReference>
<dbReference type="Pfam" id="PF14474">
    <property type="entry name" value="RTC4"/>
    <property type="match status" value="1"/>
</dbReference>
<dbReference type="InterPro" id="IPR028094">
    <property type="entry name" value="RTC4_C"/>
</dbReference>
<protein>
    <recommendedName>
        <fullName evidence="3">Restriction of telomere capping protein 4 C-terminal domain-containing protein</fullName>
    </recommendedName>
</protein>
<feature type="region of interest" description="Disordered" evidence="2">
    <location>
        <begin position="1"/>
        <end position="426"/>
    </location>
</feature>
<dbReference type="InterPro" id="IPR046837">
    <property type="entry name" value="Laa1/Sip1/HEATR5-like_HEAT"/>
</dbReference>
<dbReference type="Pfam" id="PF25808">
    <property type="entry name" value="TPR_LAA1_C"/>
    <property type="match status" value="1"/>
</dbReference>
<evidence type="ECO:0000256" key="1">
    <source>
        <dbReference type="ARBA" id="ARBA00008304"/>
    </source>
</evidence>
<proteinExistence type="inferred from homology"/>
<feature type="compositionally biased region" description="Basic and acidic residues" evidence="2">
    <location>
        <begin position="728"/>
        <end position="738"/>
    </location>
</feature>
<feature type="compositionally biased region" description="Polar residues" evidence="2">
    <location>
        <begin position="7"/>
        <end position="16"/>
    </location>
</feature>
<feature type="compositionally biased region" description="Basic residues" evidence="2">
    <location>
        <begin position="325"/>
        <end position="337"/>
    </location>
</feature>
<feature type="region of interest" description="Disordered" evidence="2">
    <location>
        <begin position="792"/>
        <end position="1035"/>
    </location>
</feature>
<dbReference type="OrthoDB" id="192608at2759"/>
<comment type="caution">
    <text evidence="4">The sequence shown here is derived from an EMBL/GenBank/DDBJ whole genome shotgun (WGS) entry which is preliminary data.</text>
</comment>
<dbReference type="Proteomes" id="UP000541558">
    <property type="component" value="Unassembled WGS sequence"/>
</dbReference>
<evidence type="ECO:0000313" key="4">
    <source>
        <dbReference type="EMBL" id="KAF5338640.1"/>
    </source>
</evidence>
<feature type="compositionally biased region" description="Polar residues" evidence="2">
    <location>
        <begin position="823"/>
        <end position="835"/>
    </location>
</feature>
<dbReference type="InterPro" id="IPR057981">
    <property type="entry name" value="TPR_LAA1-like_C"/>
</dbReference>